<comment type="pathway">
    <text evidence="12">Cell wall biogenesis; peptidoglycan biosynthesis.</text>
</comment>
<dbReference type="InterPro" id="IPR003524">
    <property type="entry name" value="PNAcMuramoyl-5peptid_Trfase"/>
</dbReference>
<dbReference type="GO" id="GO:0008963">
    <property type="term" value="F:phospho-N-acetylmuramoyl-pentapeptide-transferase activity"/>
    <property type="evidence" value="ECO:0007669"/>
    <property type="project" value="UniProtKB-UniRule"/>
</dbReference>
<dbReference type="HAMAP" id="MF_00038">
    <property type="entry name" value="MraY"/>
    <property type="match status" value="1"/>
</dbReference>
<feature type="transmembrane region" description="Helical" evidence="12">
    <location>
        <begin position="104"/>
        <end position="125"/>
    </location>
</feature>
<dbReference type="AlphaFoldDB" id="A0A7C5PM40"/>
<evidence type="ECO:0000256" key="14">
    <source>
        <dbReference type="PIRSR" id="PIRSR600715-1"/>
    </source>
</evidence>
<dbReference type="GO" id="GO:0008360">
    <property type="term" value="P:regulation of cell shape"/>
    <property type="evidence" value="ECO:0007669"/>
    <property type="project" value="UniProtKB-KW"/>
</dbReference>
<evidence type="ECO:0000256" key="7">
    <source>
        <dbReference type="ARBA" id="ARBA00022984"/>
    </source>
</evidence>
<comment type="caution">
    <text evidence="15">The sequence shown here is derived from an EMBL/GenBank/DDBJ whole genome shotgun (WGS) entry which is preliminary data.</text>
</comment>
<comment type="catalytic activity">
    <reaction evidence="12">
        <text>UDP-N-acetyl-alpha-D-muramoyl-L-alanyl-gamma-D-glutamyl-meso-2,6-diaminopimeloyl-D-alanyl-D-alanine + di-trans,octa-cis-undecaprenyl phosphate = di-trans,octa-cis-undecaprenyl diphospho-N-acetyl-alpha-D-muramoyl-L-alanyl-D-glutamyl-meso-2,6-diaminopimeloyl-D-alanyl-D-alanine + UMP</text>
        <dbReference type="Rhea" id="RHEA:28386"/>
        <dbReference type="ChEBI" id="CHEBI:57865"/>
        <dbReference type="ChEBI" id="CHEBI:60392"/>
        <dbReference type="ChEBI" id="CHEBI:61386"/>
        <dbReference type="ChEBI" id="CHEBI:61387"/>
        <dbReference type="EC" id="2.7.8.13"/>
    </reaction>
</comment>
<keyword evidence="11 12" id="KW-0961">Cell wall biogenesis/degradation</keyword>
<comment type="similarity">
    <text evidence="2 12">Belongs to the glycosyltransferase 4 family. MraY subfamily.</text>
</comment>
<keyword evidence="10 12" id="KW-0131">Cell cycle</keyword>
<keyword evidence="3 12" id="KW-0132">Cell division</keyword>
<dbReference type="InterPro" id="IPR018480">
    <property type="entry name" value="PNAcMuramoyl-5peptid_Trfase_CS"/>
</dbReference>
<evidence type="ECO:0000256" key="2">
    <source>
        <dbReference type="ARBA" id="ARBA00005583"/>
    </source>
</evidence>
<keyword evidence="12" id="KW-1003">Cell membrane</keyword>
<reference evidence="15" key="1">
    <citation type="journal article" date="2020" name="mSystems">
        <title>Genome- and Community-Level Interaction Insights into Carbon Utilization and Element Cycling Functions of Hydrothermarchaeota in Hydrothermal Sediment.</title>
        <authorList>
            <person name="Zhou Z."/>
            <person name="Liu Y."/>
            <person name="Xu W."/>
            <person name="Pan J."/>
            <person name="Luo Z.H."/>
            <person name="Li M."/>
        </authorList>
    </citation>
    <scope>NUCLEOTIDE SEQUENCE [LARGE SCALE GENOMIC DNA]</scope>
    <source>
        <strain evidence="15">SpSt-1019</strain>
    </source>
</reference>
<dbReference type="EMBL" id="DRUY01000103">
    <property type="protein sequence ID" value="HHI65493.1"/>
    <property type="molecule type" value="Genomic_DNA"/>
</dbReference>
<dbReference type="CDD" id="cd06852">
    <property type="entry name" value="GT_MraY"/>
    <property type="match status" value="1"/>
</dbReference>
<feature type="transmembrane region" description="Helical" evidence="12">
    <location>
        <begin position="137"/>
        <end position="155"/>
    </location>
</feature>
<evidence type="ECO:0000256" key="1">
    <source>
        <dbReference type="ARBA" id="ARBA00004141"/>
    </source>
</evidence>
<evidence type="ECO:0000313" key="15">
    <source>
        <dbReference type="EMBL" id="HHI65493.1"/>
    </source>
</evidence>
<name>A0A7C5PM40_9BACT</name>
<dbReference type="GO" id="GO:0046872">
    <property type="term" value="F:metal ion binding"/>
    <property type="evidence" value="ECO:0007669"/>
    <property type="project" value="UniProtKB-KW"/>
</dbReference>
<feature type="binding site" evidence="14">
    <location>
        <position position="220"/>
    </location>
    <ligand>
        <name>Mg(2+)</name>
        <dbReference type="ChEBI" id="CHEBI:18420"/>
    </ligand>
</feature>
<evidence type="ECO:0000256" key="11">
    <source>
        <dbReference type="ARBA" id="ARBA00023316"/>
    </source>
</evidence>
<keyword evidence="12 14" id="KW-0460">Magnesium</keyword>
<keyword evidence="6 12" id="KW-0133">Cell shape</keyword>
<dbReference type="GO" id="GO:0009252">
    <property type="term" value="P:peptidoglycan biosynthetic process"/>
    <property type="evidence" value="ECO:0007669"/>
    <property type="project" value="UniProtKB-UniRule"/>
</dbReference>
<evidence type="ECO:0000256" key="5">
    <source>
        <dbReference type="ARBA" id="ARBA00022692"/>
    </source>
</evidence>
<protein>
    <recommendedName>
        <fullName evidence="12 13">Phospho-N-acetylmuramoyl-pentapeptide-transferase</fullName>
        <ecNumber evidence="12 13">2.7.8.13</ecNumber>
    </recommendedName>
    <alternativeName>
        <fullName evidence="12">UDP-MurNAc-pentapeptide phosphotransferase</fullName>
    </alternativeName>
</protein>
<evidence type="ECO:0000256" key="3">
    <source>
        <dbReference type="ARBA" id="ARBA00022618"/>
    </source>
</evidence>
<comment type="subcellular location">
    <subcellularLocation>
        <location evidence="12">Cell membrane</location>
        <topology evidence="12">Multi-pass membrane protein</topology>
    </subcellularLocation>
    <subcellularLocation>
        <location evidence="1">Membrane</location>
        <topology evidence="1">Multi-pass membrane protein</topology>
    </subcellularLocation>
</comment>
<dbReference type="InterPro" id="IPR000715">
    <property type="entry name" value="Glycosyl_transferase_4"/>
</dbReference>
<feature type="transmembrane region" description="Helical" evidence="12">
    <location>
        <begin position="242"/>
        <end position="264"/>
    </location>
</feature>
<feature type="transmembrane region" description="Helical" evidence="12">
    <location>
        <begin position="167"/>
        <end position="185"/>
    </location>
</feature>
<evidence type="ECO:0000256" key="4">
    <source>
        <dbReference type="ARBA" id="ARBA00022679"/>
    </source>
</evidence>
<comment type="function">
    <text evidence="12">Catalyzes the initial step of the lipid cycle reactions in the biosynthesis of the cell wall peptidoglycan: transfers peptidoglycan precursor phospho-MurNAc-pentapeptide from UDP-MurNAc-pentapeptide onto the lipid carrier undecaprenyl phosphate, yielding undecaprenyl-pyrophosphoryl-MurNAc-pentapeptide, known as lipid I.</text>
</comment>
<feature type="transmembrane region" description="Helical" evidence="12">
    <location>
        <begin position="216"/>
        <end position="236"/>
    </location>
</feature>
<dbReference type="GO" id="GO:0005886">
    <property type="term" value="C:plasma membrane"/>
    <property type="evidence" value="ECO:0007669"/>
    <property type="project" value="UniProtKB-SubCell"/>
</dbReference>
<dbReference type="PANTHER" id="PTHR22926:SF5">
    <property type="entry name" value="PHOSPHO-N-ACETYLMURAMOYL-PENTAPEPTIDE-TRANSFERASE HOMOLOG"/>
    <property type="match status" value="1"/>
</dbReference>
<sequence>MIELFFSFFIGFLAFSIWERHFKQFFGQRIREEGPESHKIKTGTPTAAGIIFILTVALFLPFLDSRMFTIFLISLPFFIIGFLDDFLSIKKGKNEGLKPRQKMILIVIFSFVAVFFLALILNSQIFMQFQISPTIQFYVPGILLWPFLIFVISGATNAVNLTDGLDGLAALCSLSILLGYLFFSYVDGDVALSLMLFSFIGVLLAFLWFNVNPAKIFMGDAGSIGIGAFLAILAIFTNRIVFFVISSLPFIIETLSVIIQVAYYKRTKQRIFKMSPLHHHFELSNVKETHISMRFFIVSILLTLFAVSIQICC</sequence>
<dbReference type="EC" id="2.7.8.13" evidence="12 13"/>
<dbReference type="NCBIfam" id="TIGR00445">
    <property type="entry name" value="mraY"/>
    <property type="match status" value="1"/>
</dbReference>
<keyword evidence="5 12" id="KW-0812">Transmembrane</keyword>
<keyword evidence="4 12" id="KW-0808">Transferase</keyword>
<dbReference type="PANTHER" id="PTHR22926">
    <property type="entry name" value="PHOSPHO-N-ACETYLMURAMOYL-PENTAPEPTIDE-TRANSFERASE"/>
    <property type="match status" value="1"/>
</dbReference>
<evidence type="ECO:0000256" key="12">
    <source>
        <dbReference type="HAMAP-Rule" id="MF_00038"/>
    </source>
</evidence>
<accession>A0A7C5PM40</accession>
<dbReference type="PROSITE" id="PS01348">
    <property type="entry name" value="MRAY_2"/>
    <property type="match status" value="1"/>
</dbReference>
<dbReference type="GO" id="GO:0071555">
    <property type="term" value="P:cell wall organization"/>
    <property type="evidence" value="ECO:0007669"/>
    <property type="project" value="UniProtKB-KW"/>
</dbReference>
<evidence type="ECO:0000256" key="8">
    <source>
        <dbReference type="ARBA" id="ARBA00022989"/>
    </source>
</evidence>
<keyword evidence="7 12" id="KW-0573">Peptidoglycan synthesis</keyword>
<feature type="transmembrane region" description="Helical" evidence="12">
    <location>
        <begin position="191"/>
        <end position="209"/>
    </location>
</feature>
<keyword evidence="12 14" id="KW-0479">Metal-binding</keyword>
<feature type="transmembrane region" description="Helical" evidence="12">
    <location>
        <begin position="43"/>
        <end position="60"/>
    </location>
</feature>
<dbReference type="UniPathway" id="UPA00219"/>
<feature type="transmembrane region" description="Helical" evidence="12">
    <location>
        <begin position="6"/>
        <end position="22"/>
    </location>
</feature>
<evidence type="ECO:0000256" key="13">
    <source>
        <dbReference type="NCBIfam" id="TIGR00445"/>
    </source>
</evidence>
<keyword evidence="9 12" id="KW-0472">Membrane</keyword>
<evidence type="ECO:0000256" key="6">
    <source>
        <dbReference type="ARBA" id="ARBA00022960"/>
    </source>
</evidence>
<proteinExistence type="inferred from homology"/>
<evidence type="ECO:0000256" key="10">
    <source>
        <dbReference type="ARBA" id="ARBA00023306"/>
    </source>
</evidence>
<dbReference type="GO" id="GO:0051301">
    <property type="term" value="P:cell division"/>
    <property type="evidence" value="ECO:0007669"/>
    <property type="project" value="UniProtKB-KW"/>
</dbReference>
<feature type="binding site" evidence="14">
    <location>
        <position position="160"/>
    </location>
    <ligand>
        <name>Mg(2+)</name>
        <dbReference type="ChEBI" id="CHEBI:18420"/>
    </ligand>
</feature>
<feature type="transmembrane region" description="Helical" evidence="12">
    <location>
        <begin position="66"/>
        <end position="83"/>
    </location>
</feature>
<organism evidence="15">
    <name type="scientific">Thermodesulfobium narugense</name>
    <dbReference type="NCBI Taxonomy" id="184064"/>
    <lineage>
        <taxon>Bacteria</taxon>
        <taxon>Pseudomonadati</taxon>
        <taxon>Thermodesulfobiota</taxon>
        <taxon>Thermodesulfobiia</taxon>
        <taxon>Thermodesulfobiales</taxon>
        <taxon>Thermodesulfobiaceae</taxon>
        <taxon>Thermodesulfobium</taxon>
    </lineage>
</organism>
<dbReference type="PROSITE" id="PS01347">
    <property type="entry name" value="MRAY_1"/>
    <property type="match status" value="1"/>
</dbReference>
<evidence type="ECO:0000256" key="9">
    <source>
        <dbReference type="ARBA" id="ARBA00023136"/>
    </source>
</evidence>
<dbReference type="Pfam" id="PF00953">
    <property type="entry name" value="Glycos_transf_4"/>
    <property type="match status" value="1"/>
</dbReference>
<gene>
    <name evidence="12 15" type="primary">mraY</name>
    <name evidence="15" type="ORF">ENL70_02965</name>
</gene>
<comment type="cofactor">
    <cofactor evidence="12 14">
        <name>Mg(2+)</name>
        <dbReference type="ChEBI" id="CHEBI:18420"/>
    </cofactor>
</comment>
<keyword evidence="8 12" id="KW-1133">Transmembrane helix</keyword>
<feature type="transmembrane region" description="Helical" evidence="12">
    <location>
        <begin position="291"/>
        <end position="311"/>
    </location>
</feature>